<dbReference type="InterPro" id="IPR000719">
    <property type="entry name" value="Prot_kinase_dom"/>
</dbReference>
<dbReference type="GO" id="GO:0005813">
    <property type="term" value="C:centrosome"/>
    <property type="evidence" value="ECO:0007669"/>
    <property type="project" value="TreeGrafter"/>
</dbReference>
<organism evidence="7">
    <name type="scientific">Hyalella azteca</name>
    <name type="common">Amphipod</name>
    <dbReference type="NCBI Taxonomy" id="294128"/>
    <lineage>
        <taxon>Eukaryota</taxon>
        <taxon>Metazoa</taxon>
        <taxon>Ecdysozoa</taxon>
        <taxon>Arthropoda</taxon>
        <taxon>Crustacea</taxon>
        <taxon>Multicrustacea</taxon>
        <taxon>Malacostraca</taxon>
        <taxon>Eumalacostraca</taxon>
        <taxon>Peracarida</taxon>
        <taxon>Amphipoda</taxon>
        <taxon>Senticaudata</taxon>
        <taxon>Talitrida</taxon>
        <taxon>Talitroidea</taxon>
        <taxon>Hyalellidae</taxon>
        <taxon>Hyalella</taxon>
    </lineage>
</organism>
<protein>
    <recommendedName>
        <fullName evidence="6">Protein kinase domain-containing protein</fullName>
    </recommendedName>
</protein>
<dbReference type="GO" id="GO:0005524">
    <property type="term" value="F:ATP binding"/>
    <property type="evidence" value="ECO:0007669"/>
    <property type="project" value="UniProtKB-KW"/>
</dbReference>
<reference evidence="7" key="1">
    <citation type="submission" date="2014-08" db="EMBL/GenBank/DDBJ databases">
        <authorList>
            <person name="Murali S."/>
            <person name="Richards S."/>
            <person name="Bandaranaike D."/>
            <person name="Bellair M."/>
            <person name="Blankenburg K."/>
            <person name="Chao H."/>
            <person name="Dinh H."/>
            <person name="Doddapaneni H."/>
            <person name="Dugan-Rocha S."/>
            <person name="Elkadiri S."/>
            <person name="Gnanaolivu R."/>
            <person name="Hughes D."/>
            <person name="Lee S."/>
            <person name="Li M."/>
            <person name="Ming W."/>
            <person name="Munidasa M."/>
            <person name="Muniz J."/>
            <person name="Nguyen L."/>
            <person name="Osuji N."/>
            <person name="Pu L.-L."/>
            <person name="Puazo M."/>
            <person name="Skinner E."/>
            <person name="Qu C."/>
            <person name="Quiroz J."/>
            <person name="Raj R."/>
            <person name="Weissenberger G."/>
            <person name="Xin Y."/>
            <person name="Zou X."/>
            <person name="Han Y."/>
            <person name="Worley K."/>
            <person name="Muzny D."/>
            <person name="Gibbs R."/>
        </authorList>
    </citation>
    <scope>NUCLEOTIDE SEQUENCE</scope>
    <source>
        <strain evidence="7">HAZT.00-mixed</strain>
        <tissue evidence="7">Whole organism</tissue>
    </source>
</reference>
<evidence type="ECO:0000256" key="2">
    <source>
        <dbReference type="ARBA" id="ARBA00022679"/>
    </source>
</evidence>
<keyword evidence="1" id="KW-0723">Serine/threonine-protein kinase</keyword>
<evidence type="ECO:0000256" key="1">
    <source>
        <dbReference type="ARBA" id="ARBA00022527"/>
    </source>
</evidence>
<evidence type="ECO:0000259" key="6">
    <source>
        <dbReference type="PROSITE" id="PS50011"/>
    </source>
</evidence>
<dbReference type="Gene3D" id="1.10.510.10">
    <property type="entry name" value="Transferase(Phosphotransferase) domain 1"/>
    <property type="match status" value="1"/>
</dbReference>
<keyword evidence="3" id="KW-0547">Nucleotide-binding</keyword>
<name>A0A6A0H6F3_HYAAZ</name>
<accession>A0A6A0H6F3</accession>
<reference evidence="7" key="2">
    <citation type="journal article" date="2018" name="Environ. Sci. Technol.">
        <title>The Toxicogenome of Hyalella azteca: A Model for Sediment Ecotoxicology and Evolutionary Toxicology.</title>
        <authorList>
            <person name="Poynton H.C."/>
            <person name="Hasenbein S."/>
            <person name="Benoit J.B."/>
            <person name="Sepulveda M.S."/>
            <person name="Poelchau M.F."/>
            <person name="Hughes D.S.T."/>
            <person name="Murali S.C."/>
            <person name="Chen S."/>
            <person name="Glastad K.M."/>
            <person name="Goodisman M.A.D."/>
            <person name="Werren J.H."/>
            <person name="Vineis J.H."/>
            <person name="Bowen J.L."/>
            <person name="Friedrich M."/>
            <person name="Jones J."/>
            <person name="Robertson H.M."/>
            <person name="Feyereisen R."/>
            <person name="Mechler-Hickson A."/>
            <person name="Mathers N."/>
            <person name="Lee C.E."/>
            <person name="Colbourne J.K."/>
            <person name="Biales A."/>
            <person name="Johnston J.S."/>
            <person name="Wellborn G.A."/>
            <person name="Rosendale A.J."/>
            <person name="Cridge A.G."/>
            <person name="Munoz-Torres M.C."/>
            <person name="Bain P.A."/>
            <person name="Manny A.R."/>
            <person name="Major K.M."/>
            <person name="Lambert F.N."/>
            <person name="Vulpe C.D."/>
            <person name="Tuck P."/>
            <person name="Blalock B.J."/>
            <person name="Lin Y.Y."/>
            <person name="Smith M.E."/>
            <person name="Ochoa-Acuna H."/>
            <person name="Chen M.M."/>
            <person name="Childers C.P."/>
            <person name="Qu J."/>
            <person name="Dugan S."/>
            <person name="Lee S.L."/>
            <person name="Chao H."/>
            <person name="Dinh H."/>
            <person name="Han Y."/>
            <person name="Doddapaneni H."/>
            <person name="Worley K.C."/>
            <person name="Muzny D.M."/>
            <person name="Gibbs R.A."/>
            <person name="Richards S."/>
        </authorList>
    </citation>
    <scope>NUCLEOTIDE SEQUENCE</scope>
    <source>
        <strain evidence="7">HAZT.00-mixed</strain>
        <tissue evidence="7">Whole organism</tissue>
    </source>
</reference>
<dbReference type="Pfam" id="PF00069">
    <property type="entry name" value="Pkinase"/>
    <property type="match status" value="1"/>
</dbReference>
<dbReference type="SUPFAM" id="SSF56112">
    <property type="entry name" value="Protein kinase-like (PK-like)"/>
    <property type="match status" value="1"/>
</dbReference>
<dbReference type="GO" id="GO:0000922">
    <property type="term" value="C:spindle pole"/>
    <property type="evidence" value="ECO:0007669"/>
    <property type="project" value="TreeGrafter"/>
</dbReference>
<dbReference type="OrthoDB" id="408964at2759"/>
<dbReference type="GO" id="GO:0005634">
    <property type="term" value="C:nucleus"/>
    <property type="evidence" value="ECO:0007669"/>
    <property type="project" value="TreeGrafter"/>
</dbReference>
<dbReference type="GO" id="GO:0007052">
    <property type="term" value="P:mitotic spindle organization"/>
    <property type="evidence" value="ECO:0007669"/>
    <property type="project" value="TreeGrafter"/>
</dbReference>
<keyword evidence="2" id="KW-0808">Transferase</keyword>
<dbReference type="GO" id="GO:0000776">
    <property type="term" value="C:kinetochore"/>
    <property type="evidence" value="ECO:0007669"/>
    <property type="project" value="TreeGrafter"/>
</dbReference>
<dbReference type="PROSITE" id="PS00108">
    <property type="entry name" value="PROTEIN_KINASE_ST"/>
    <property type="match status" value="1"/>
</dbReference>
<keyword evidence="4" id="KW-0418">Kinase</keyword>
<dbReference type="InterPro" id="IPR008271">
    <property type="entry name" value="Ser/Thr_kinase_AS"/>
</dbReference>
<keyword evidence="5" id="KW-0067">ATP-binding</keyword>
<evidence type="ECO:0000256" key="5">
    <source>
        <dbReference type="ARBA" id="ARBA00022840"/>
    </source>
</evidence>
<dbReference type="PANTHER" id="PTHR24345">
    <property type="entry name" value="SERINE/THREONINE-PROTEIN KINASE PLK"/>
    <property type="match status" value="1"/>
</dbReference>
<dbReference type="EMBL" id="JQDR03005706">
    <property type="protein sequence ID" value="KAA0201282.1"/>
    <property type="molecule type" value="Genomic_DNA"/>
</dbReference>
<feature type="domain" description="Protein kinase" evidence="6">
    <location>
        <begin position="1"/>
        <end position="94"/>
    </location>
</feature>
<gene>
    <name evidence="7" type="ORF">HAZT_HAZT002652</name>
</gene>
<dbReference type="Proteomes" id="UP000711488">
    <property type="component" value="Unassembled WGS sequence"/>
</dbReference>
<reference evidence="7" key="3">
    <citation type="submission" date="2019-06" db="EMBL/GenBank/DDBJ databases">
        <authorList>
            <person name="Poynton C."/>
            <person name="Hasenbein S."/>
            <person name="Benoit J.B."/>
            <person name="Sepulveda M.S."/>
            <person name="Poelchau M.F."/>
            <person name="Murali S.C."/>
            <person name="Chen S."/>
            <person name="Glastad K.M."/>
            <person name="Werren J.H."/>
            <person name="Vineis J.H."/>
            <person name="Bowen J.L."/>
            <person name="Friedrich M."/>
            <person name="Jones J."/>
            <person name="Robertson H.M."/>
            <person name="Feyereisen R."/>
            <person name="Mechler-Hickson A."/>
            <person name="Mathers N."/>
            <person name="Lee C.E."/>
            <person name="Colbourne J.K."/>
            <person name="Biales A."/>
            <person name="Johnston J.S."/>
            <person name="Wellborn G.A."/>
            <person name="Rosendale A.J."/>
            <person name="Cridge A.G."/>
            <person name="Munoz-Torres M.C."/>
            <person name="Bain P.A."/>
            <person name="Manny A.R."/>
            <person name="Major K.M."/>
            <person name="Lambert F.N."/>
            <person name="Vulpe C.D."/>
            <person name="Tuck P."/>
            <person name="Blalock B.J."/>
            <person name="Lin Y.-Y."/>
            <person name="Smith M.E."/>
            <person name="Ochoa-Acuna H."/>
            <person name="Chen M.-J.M."/>
            <person name="Childers C.P."/>
            <person name="Qu J."/>
            <person name="Dugan S."/>
            <person name="Lee S.L."/>
            <person name="Chao H."/>
            <person name="Dinh H."/>
            <person name="Han Y."/>
            <person name="Doddapaneni H."/>
            <person name="Worley K.C."/>
            <person name="Muzny D.M."/>
            <person name="Gibbs R.A."/>
            <person name="Richards S."/>
        </authorList>
    </citation>
    <scope>NUCLEOTIDE SEQUENCE</scope>
    <source>
        <strain evidence="7">HAZT.00-mixed</strain>
        <tissue evidence="7">Whole organism</tissue>
    </source>
</reference>
<sequence length="94" mass="10749">MHAVVFVPIELYLTTKAQRGELISLVHVLKYRRTLTEPEVRFFIHQLAEGVAYIHGEGIIHRDLKLGNMFLSQDMNVKIGDFGLATRTADNRQV</sequence>
<dbReference type="GO" id="GO:0005737">
    <property type="term" value="C:cytoplasm"/>
    <property type="evidence" value="ECO:0007669"/>
    <property type="project" value="TreeGrafter"/>
</dbReference>
<proteinExistence type="predicted"/>
<dbReference type="PANTHER" id="PTHR24345:SF0">
    <property type="entry name" value="CELL CYCLE SERINE_THREONINE-PROTEIN KINASE CDC5_MSD2"/>
    <property type="match status" value="1"/>
</dbReference>
<dbReference type="PROSITE" id="PS50011">
    <property type="entry name" value="PROTEIN_KINASE_DOM"/>
    <property type="match status" value="1"/>
</dbReference>
<evidence type="ECO:0000256" key="4">
    <source>
        <dbReference type="ARBA" id="ARBA00022777"/>
    </source>
</evidence>
<dbReference type="AlphaFoldDB" id="A0A6A0H6F3"/>
<dbReference type="InterPro" id="IPR011009">
    <property type="entry name" value="Kinase-like_dom_sf"/>
</dbReference>
<comment type="caution">
    <text evidence="7">The sequence shown here is derived from an EMBL/GenBank/DDBJ whole genome shotgun (WGS) entry which is preliminary data.</text>
</comment>
<dbReference type="GO" id="GO:0004674">
    <property type="term" value="F:protein serine/threonine kinase activity"/>
    <property type="evidence" value="ECO:0007669"/>
    <property type="project" value="UniProtKB-KW"/>
</dbReference>
<evidence type="ECO:0000256" key="3">
    <source>
        <dbReference type="ARBA" id="ARBA00022741"/>
    </source>
</evidence>
<evidence type="ECO:0000313" key="7">
    <source>
        <dbReference type="EMBL" id="KAA0201282.1"/>
    </source>
</evidence>